<protein>
    <submittedName>
        <fullName evidence="1">Uncharacterized protein</fullName>
    </submittedName>
</protein>
<evidence type="ECO:0000313" key="1">
    <source>
        <dbReference type="EMBL" id="MED3561469.1"/>
    </source>
</evidence>
<sequence length="77" mass="9210">MQSIWNNAFFLSINLIPTYWLYLNKAYGYTKEQYLSDMSIKVKRDIQNRIKQAKAKGKEYFTPHRVQKMQNAWNASS</sequence>
<evidence type="ECO:0000313" key="2">
    <source>
        <dbReference type="Proteomes" id="UP001330749"/>
    </source>
</evidence>
<dbReference type="Proteomes" id="UP001330749">
    <property type="component" value="Unassembled WGS sequence"/>
</dbReference>
<dbReference type="RefSeq" id="WP_327966339.1">
    <property type="nucleotide sequence ID" value="NZ_JARMQG010000025.1"/>
</dbReference>
<accession>A0ABU6N642</accession>
<gene>
    <name evidence="1" type="ORF">P4447_02755</name>
</gene>
<name>A0ABU6N642_9BACI</name>
<reference evidence="1 2" key="1">
    <citation type="submission" date="2023-03" db="EMBL/GenBank/DDBJ databases">
        <title>Bacillus Genome Sequencing.</title>
        <authorList>
            <person name="Dunlap C."/>
        </authorList>
    </citation>
    <scope>NUCLEOTIDE SEQUENCE [LARGE SCALE GENOMIC DNA]</scope>
    <source>
        <strain evidence="1 2">B-14544</strain>
    </source>
</reference>
<proteinExistence type="predicted"/>
<dbReference type="EMBL" id="JARMQG010000025">
    <property type="protein sequence ID" value="MED3561469.1"/>
    <property type="molecule type" value="Genomic_DNA"/>
</dbReference>
<organism evidence="1 2">
    <name type="scientific">Bacillus xiapuensis</name>
    <dbReference type="NCBI Taxonomy" id="2014075"/>
    <lineage>
        <taxon>Bacteria</taxon>
        <taxon>Bacillati</taxon>
        <taxon>Bacillota</taxon>
        <taxon>Bacilli</taxon>
        <taxon>Bacillales</taxon>
        <taxon>Bacillaceae</taxon>
        <taxon>Bacillus</taxon>
    </lineage>
</organism>
<keyword evidence="2" id="KW-1185">Reference proteome</keyword>
<comment type="caution">
    <text evidence="1">The sequence shown here is derived from an EMBL/GenBank/DDBJ whole genome shotgun (WGS) entry which is preliminary data.</text>
</comment>